<name>B7P786_IXOSC</name>
<dbReference type="EnsemblMetazoa" id="ISCW016438-RA">
    <property type="protein sequence ID" value="ISCW016438-PA"/>
    <property type="gene ID" value="ISCW016438"/>
</dbReference>
<evidence type="ECO:0000313" key="3">
    <source>
        <dbReference type="EnsemblMetazoa" id="ISCW016438-PA"/>
    </source>
</evidence>
<dbReference type="HOGENOM" id="CLU_1483578_0_0_1"/>
<reference evidence="2 4" key="1">
    <citation type="submission" date="2008-03" db="EMBL/GenBank/DDBJ databases">
        <title>Annotation of Ixodes scapularis.</title>
        <authorList>
            <consortium name="Ixodes scapularis Genome Project Consortium"/>
            <person name="Caler E."/>
            <person name="Hannick L.I."/>
            <person name="Bidwell S."/>
            <person name="Joardar V."/>
            <person name="Thiagarajan M."/>
            <person name="Amedeo P."/>
            <person name="Galinsky K.J."/>
            <person name="Schobel S."/>
            <person name="Inman J."/>
            <person name="Hostetler J."/>
            <person name="Miller J."/>
            <person name="Hammond M."/>
            <person name="Megy K."/>
            <person name="Lawson D."/>
            <person name="Kodira C."/>
            <person name="Sutton G."/>
            <person name="Meyer J."/>
            <person name="Hill C.A."/>
            <person name="Birren B."/>
            <person name="Nene V."/>
            <person name="Collins F."/>
            <person name="Alarcon-Chaidez F."/>
            <person name="Wikel S."/>
            <person name="Strausberg R."/>
        </authorList>
    </citation>
    <scope>NUCLEOTIDE SEQUENCE [LARGE SCALE GENOMIC DNA]</scope>
    <source>
        <strain evidence="4">Wikel</strain>
        <strain evidence="2">Wikel colony</strain>
    </source>
</reference>
<dbReference type="InParanoid" id="B7P786"/>
<gene>
    <name evidence="2" type="ORF">IscW_ISCW016438</name>
</gene>
<dbReference type="Proteomes" id="UP000001555">
    <property type="component" value="Unassembled WGS sequence"/>
</dbReference>
<proteinExistence type="predicted"/>
<sequence>MGARDEDADEKRKRSDHSPSARALSDVTINISIIIRRSRRCTAADARKMASSPASLATPARSARQTDHILGVGVIHLEIRTRTIHFPDRRTIVMPSPRHELAETASVDSKIPHHERAKLPLSEHSTFSLAFTLGSVSWPSVVVICWHSVTTTTVPTIAKWTWLRGDAASESDDSSSSGGGRD</sequence>
<organism>
    <name type="scientific">Ixodes scapularis</name>
    <name type="common">Black-legged tick</name>
    <name type="synonym">Deer tick</name>
    <dbReference type="NCBI Taxonomy" id="6945"/>
    <lineage>
        <taxon>Eukaryota</taxon>
        <taxon>Metazoa</taxon>
        <taxon>Ecdysozoa</taxon>
        <taxon>Arthropoda</taxon>
        <taxon>Chelicerata</taxon>
        <taxon>Arachnida</taxon>
        <taxon>Acari</taxon>
        <taxon>Parasitiformes</taxon>
        <taxon>Ixodida</taxon>
        <taxon>Ixodoidea</taxon>
        <taxon>Ixodidae</taxon>
        <taxon>Ixodinae</taxon>
        <taxon>Ixodes</taxon>
    </lineage>
</organism>
<dbReference type="VEuPathDB" id="VectorBase:ISCI016438"/>
<dbReference type="EMBL" id="ABJB010259142">
    <property type="status" value="NOT_ANNOTATED_CDS"/>
    <property type="molecule type" value="Genomic_DNA"/>
</dbReference>
<dbReference type="EMBL" id="DS650268">
    <property type="protein sequence ID" value="EEC02458.1"/>
    <property type="molecule type" value="Genomic_DNA"/>
</dbReference>
<dbReference type="AlphaFoldDB" id="B7P786"/>
<reference evidence="3" key="2">
    <citation type="submission" date="2020-05" db="UniProtKB">
        <authorList>
            <consortium name="EnsemblMetazoa"/>
        </authorList>
    </citation>
    <scope>IDENTIFICATION</scope>
    <source>
        <strain evidence="3">wikel</strain>
    </source>
</reference>
<evidence type="ECO:0000313" key="4">
    <source>
        <dbReference type="Proteomes" id="UP000001555"/>
    </source>
</evidence>
<accession>B7P786</accession>
<dbReference type="EMBL" id="ABJB010468363">
    <property type="status" value="NOT_ANNOTATED_CDS"/>
    <property type="molecule type" value="Genomic_DNA"/>
</dbReference>
<feature type="region of interest" description="Disordered" evidence="1">
    <location>
        <begin position="1"/>
        <end position="21"/>
    </location>
</feature>
<feature type="compositionally biased region" description="Basic and acidic residues" evidence="1">
    <location>
        <begin position="9"/>
        <end position="19"/>
    </location>
</feature>
<protein>
    <submittedName>
        <fullName evidence="2 3">Uncharacterized protein</fullName>
    </submittedName>
</protein>
<dbReference type="PaxDb" id="6945-B7P786"/>
<evidence type="ECO:0000313" key="2">
    <source>
        <dbReference type="EMBL" id="EEC02458.1"/>
    </source>
</evidence>
<evidence type="ECO:0000256" key="1">
    <source>
        <dbReference type="SAM" id="MobiDB-lite"/>
    </source>
</evidence>
<dbReference type="EMBL" id="ABJB010060936">
    <property type="status" value="NOT_ANNOTATED_CDS"/>
    <property type="molecule type" value="Genomic_DNA"/>
</dbReference>
<keyword evidence="4" id="KW-1185">Reference proteome</keyword>
<dbReference type="VEuPathDB" id="VectorBase:ISCW016438"/>